<comment type="caution">
    <text evidence="1">The sequence shown here is derived from an EMBL/GenBank/DDBJ whole genome shotgun (WGS) entry which is preliminary data.</text>
</comment>
<name>A4BSR4_9GAMM</name>
<reference evidence="1 2" key="1">
    <citation type="submission" date="2006-02" db="EMBL/GenBank/DDBJ databases">
        <authorList>
            <person name="Waterbury J."/>
            <person name="Ferriera S."/>
            <person name="Johnson J."/>
            <person name="Kravitz S."/>
            <person name="Halpern A."/>
            <person name="Remington K."/>
            <person name="Beeson K."/>
            <person name="Tran B."/>
            <person name="Rogers Y.-H."/>
            <person name="Friedman R."/>
            <person name="Venter J.C."/>
        </authorList>
    </citation>
    <scope>NUCLEOTIDE SEQUENCE [LARGE SCALE GENOMIC DNA]</scope>
    <source>
        <strain evidence="1 2">Nb-231</strain>
    </source>
</reference>
<organism evidence="1 2">
    <name type="scientific">Nitrococcus mobilis Nb-231</name>
    <dbReference type="NCBI Taxonomy" id="314278"/>
    <lineage>
        <taxon>Bacteria</taxon>
        <taxon>Pseudomonadati</taxon>
        <taxon>Pseudomonadota</taxon>
        <taxon>Gammaproteobacteria</taxon>
        <taxon>Chromatiales</taxon>
        <taxon>Ectothiorhodospiraceae</taxon>
        <taxon>Nitrococcus</taxon>
    </lineage>
</organism>
<proteinExistence type="predicted"/>
<evidence type="ECO:0000313" key="1">
    <source>
        <dbReference type="EMBL" id="EAR21158.1"/>
    </source>
</evidence>
<gene>
    <name evidence="1" type="ORF">NB231_00515</name>
</gene>
<dbReference type="Proteomes" id="UP000003374">
    <property type="component" value="Unassembled WGS sequence"/>
</dbReference>
<protein>
    <submittedName>
        <fullName evidence="1">Uncharacterized protein</fullName>
    </submittedName>
</protein>
<keyword evidence="2" id="KW-1185">Reference proteome</keyword>
<evidence type="ECO:0000313" key="2">
    <source>
        <dbReference type="Proteomes" id="UP000003374"/>
    </source>
</evidence>
<dbReference type="HOGENOM" id="CLU_2771694_0_0_6"/>
<sequence>MLQRGRGLGALFGVFRPPTERNTPIRMTQGSTERLQIRRVIESAMVDEFKLENRFASADVYLKGQRGAD</sequence>
<accession>A4BSR4</accession>
<dbReference type="AlphaFoldDB" id="A4BSR4"/>
<dbReference type="EMBL" id="AAOF01000011">
    <property type="protein sequence ID" value="EAR21158.1"/>
    <property type="molecule type" value="Genomic_DNA"/>
</dbReference>